<evidence type="ECO:0000313" key="6">
    <source>
        <dbReference type="EMBL" id="RZS82782.1"/>
    </source>
</evidence>
<dbReference type="Pfam" id="PF13377">
    <property type="entry name" value="Peripla_BP_3"/>
    <property type="match status" value="1"/>
</dbReference>
<keyword evidence="1" id="KW-0805">Transcription regulation</keyword>
<dbReference type="Gene3D" id="3.30.450.20">
    <property type="entry name" value="PAS domain"/>
    <property type="match status" value="1"/>
</dbReference>
<dbReference type="InterPro" id="IPR035965">
    <property type="entry name" value="PAS-like_dom_sf"/>
</dbReference>
<dbReference type="PANTHER" id="PTHR46663">
    <property type="entry name" value="DIGUANYLATE CYCLASE DGCT-RELATED"/>
    <property type="match status" value="1"/>
</dbReference>
<accession>A0A4Q7NG45</accession>
<dbReference type="NCBIfam" id="TIGR00254">
    <property type="entry name" value="GGDEF"/>
    <property type="match status" value="1"/>
</dbReference>
<proteinExistence type="predicted"/>
<dbReference type="InterPro" id="IPR028082">
    <property type="entry name" value="Peripla_BP_I"/>
</dbReference>
<dbReference type="SUPFAM" id="SSF55073">
    <property type="entry name" value="Nucleotide cyclase"/>
    <property type="match status" value="1"/>
</dbReference>
<dbReference type="Gene3D" id="3.40.50.2300">
    <property type="match status" value="2"/>
</dbReference>
<dbReference type="Proteomes" id="UP000293638">
    <property type="component" value="Unassembled WGS sequence"/>
</dbReference>
<dbReference type="InterPro" id="IPR046335">
    <property type="entry name" value="LacI/GalR-like_sensor"/>
</dbReference>
<sequence>MARGTIGVLAPLLGGFYYGGLLRGIATAAAAADLDVLAIQTLPAGRTHAEYAAPPEFDLGLAADHILGYVCVAQGIPLAQEQVLRRAGRPVVQISGDADPTACRVVPDNASGVREAVLHLLEHGHRRIGWLGNLVQPDLRARHQAYVDMLRENGIEPEEDWLLHAPDNLAPGGRAVAQRLVAEGRLGGHDDLTALLCGTDLNAFGLLDELALHGVEVPRDLAVVGFDDVADAGKRTPSLASVSLEFDALGQAAAELLLAQAEGRGAAGTRAVPTRLVPRESCGCASPGQLSESRPDPLAVPLAAPQAPQDVLEEVLLRLVGGLPGQRPLARRAALLAHTAISTAGQGRDGRTPELLDAFGELLLRSRDQECTGELVLAARAHATRLGLPGPAGGAQLDVLATALWRALARAGRQQAHRDFHQVRELLTSQYAVSGDLLQSGVVEPRSLSWLGRTPAQAGCFAVTTDRAREGLSVVGAAAAAPDLLVEGVYLADRGTPGQAPGTPAPRATFPPRDLLDRADTHEGVLVFVVPVPVPEGRTAYLAITGRIETQVTTGQESVNQWGALLSVALQHEQTLQRLRASEERYAVAAEAANDGLWDWDVEAGTMYVSSRWGALLGDEAAGEVVTPGHWLRRVHPDDRPRVDAAVSAALDVDCGVLEVEHRLRTGGDHWRRMLARALRVDDGRSGRVRLVGSLTDIEERKLLEDRLRRDALYDSLTGLGNRILFLDRLTAAVREQPTSALLFLDLDGFKPVNDRLGHAAGDRLLVEVAGRISAQLRSVDVAARLGGDEFAVLLTGGDGTPRAAQHVAARLIAAIAAPVDVDGTQVSVTASIGIVGSLTAYGERSAEDGADAAVRDADAAMYAAKASGKSRAVTAAAPTGAAPGRAAALSTGRAGAALQQGRSGAA</sequence>
<dbReference type="PROSITE" id="PS50887">
    <property type="entry name" value="GGDEF"/>
    <property type="match status" value="1"/>
</dbReference>
<dbReference type="CDD" id="cd01949">
    <property type="entry name" value="GGDEF"/>
    <property type="match status" value="1"/>
</dbReference>
<dbReference type="Pfam" id="PF08447">
    <property type="entry name" value="PAS_3"/>
    <property type="match status" value="1"/>
</dbReference>
<dbReference type="InterPro" id="IPR013655">
    <property type="entry name" value="PAS_fold_3"/>
</dbReference>
<dbReference type="EMBL" id="SGXD01000004">
    <property type="protein sequence ID" value="RZS82782.1"/>
    <property type="molecule type" value="Genomic_DNA"/>
</dbReference>
<dbReference type="NCBIfam" id="TIGR00229">
    <property type="entry name" value="sensory_box"/>
    <property type="match status" value="1"/>
</dbReference>
<keyword evidence="3" id="KW-0804">Transcription</keyword>
<dbReference type="SMART" id="SM00091">
    <property type="entry name" value="PAS"/>
    <property type="match status" value="1"/>
</dbReference>
<feature type="domain" description="PAC" evidence="4">
    <location>
        <begin position="651"/>
        <end position="710"/>
    </location>
</feature>
<comment type="caution">
    <text evidence="6">The sequence shown here is derived from an EMBL/GenBank/DDBJ whole genome shotgun (WGS) entry which is preliminary data.</text>
</comment>
<dbReference type="PROSITE" id="PS50113">
    <property type="entry name" value="PAC"/>
    <property type="match status" value="1"/>
</dbReference>
<evidence type="ECO:0000256" key="2">
    <source>
        <dbReference type="ARBA" id="ARBA00023125"/>
    </source>
</evidence>
<evidence type="ECO:0000256" key="3">
    <source>
        <dbReference type="ARBA" id="ARBA00023163"/>
    </source>
</evidence>
<dbReference type="SUPFAM" id="SSF55785">
    <property type="entry name" value="PYP-like sensor domain (PAS domain)"/>
    <property type="match status" value="1"/>
</dbReference>
<evidence type="ECO:0000259" key="5">
    <source>
        <dbReference type="PROSITE" id="PS50887"/>
    </source>
</evidence>
<protein>
    <submittedName>
        <fullName evidence="6">PAS domain S-box-containing protein/diguanylate cyclase (GGDEF)-like protein</fullName>
    </submittedName>
</protein>
<feature type="domain" description="GGDEF" evidence="5">
    <location>
        <begin position="738"/>
        <end position="878"/>
    </location>
</feature>
<dbReference type="InterPro" id="IPR029787">
    <property type="entry name" value="Nucleotide_cyclase"/>
</dbReference>
<keyword evidence="2" id="KW-0238">DNA-binding</keyword>
<dbReference type="Gene3D" id="3.30.70.270">
    <property type="match status" value="1"/>
</dbReference>
<dbReference type="PANTHER" id="PTHR46663:SF3">
    <property type="entry name" value="SLL0267 PROTEIN"/>
    <property type="match status" value="1"/>
</dbReference>
<dbReference type="CDD" id="cd06267">
    <property type="entry name" value="PBP1_LacI_sugar_binding-like"/>
    <property type="match status" value="1"/>
</dbReference>
<evidence type="ECO:0000259" key="4">
    <source>
        <dbReference type="PROSITE" id="PS50113"/>
    </source>
</evidence>
<dbReference type="InterPro" id="IPR000014">
    <property type="entry name" value="PAS"/>
</dbReference>
<dbReference type="CDD" id="cd00130">
    <property type="entry name" value="PAS"/>
    <property type="match status" value="1"/>
</dbReference>
<dbReference type="RefSeq" id="WP_165400332.1">
    <property type="nucleotide sequence ID" value="NZ_SGXD01000004.1"/>
</dbReference>
<dbReference type="Pfam" id="PF00990">
    <property type="entry name" value="GGDEF"/>
    <property type="match status" value="1"/>
</dbReference>
<dbReference type="AlphaFoldDB" id="A0A4Q7NG45"/>
<organism evidence="6 7">
    <name type="scientific">Motilibacter rhizosphaerae</name>
    <dbReference type="NCBI Taxonomy" id="598652"/>
    <lineage>
        <taxon>Bacteria</taxon>
        <taxon>Bacillati</taxon>
        <taxon>Actinomycetota</taxon>
        <taxon>Actinomycetes</taxon>
        <taxon>Motilibacterales</taxon>
        <taxon>Motilibacteraceae</taxon>
        <taxon>Motilibacter</taxon>
    </lineage>
</organism>
<dbReference type="SUPFAM" id="SSF53822">
    <property type="entry name" value="Periplasmic binding protein-like I"/>
    <property type="match status" value="1"/>
</dbReference>
<keyword evidence="7" id="KW-1185">Reference proteome</keyword>
<dbReference type="InterPro" id="IPR052163">
    <property type="entry name" value="DGC-Regulatory_Protein"/>
</dbReference>
<dbReference type="GO" id="GO:0003677">
    <property type="term" value="F:DNA binding"/>
    <property type="evidence" value="ECO:0007669"/>
    <property type="project" value="UniProtKB-KW"/>
</dbReference>
<dbReference type="InterPro" id="IPR000700">
    <property type="entry name" value="PAS-assoc_C"/>
</dbReference>
<dbReference type="InterPro" id="IPR000160">
    <property type="entry name" value="GGDEF_dom"/>
</dbReference>
<evidence type="ECO:0000313" key="7">
    <source>
        <dbReference type="Proteomes" id="UP000293638"/>
    </source>
</evidence>
<dbReference type="SMART" id="SM00267">
    <property type="entry name" value="GGDEF"/>
    <property type="match status" value="1"/>
</dbReference>
<reference evidence="6 7" key="1">
    <citation type="submission" date="2019-02" db="EMBL/GenBank/DDBJ databases">
        <title>Genomic Encyclopedia of Type Strains, Phase IV (KMG-IV): sequencing the most valuable type-strain genomes for metagenomic binning, comparative biology and taxonomic classification.</title>
        <authorList>
            <person name="Goeker M."/>
        </authorList>
    </citation>
    <scope>NUCLEOTIDE SEQUENCE [LARGE SCALE GENOMIC DNA]</scope>
    <source>
        <strain evidence="6 7">DSM 45622</strain>
    </source>
</reference>
<evidence type="ECO:0000256" key="1">
    <source>
        <dbReference type="ARBA" id="ARBA00023015"/>
    </source>
</evidence>
<dbReference type="InterPro" id="IPR043128">
    <property type="entry name" value="Rev_trsase/Diguanyl_cyclase"/>
</dbReference>
<name>A0A4Q7NG45_9ACTN</name>
<gene>
    <name evidence="6" type="ORF">EV189_3177</name>
</gene>